<comment type="catalytic activity">
    <reaction evidence="6">
        <text>5-carboxymethylaminomethyluridine(34) in tRNA(Leu) + S-adenosyl-L-methionine = 5-carboxymethylaminomethyl-2'-O-methyluridine(34) in tRNA(Leu) + S-adenosyl-L-homocysteine + H(+)</text>
        <dbReference type="Rhea" id="RHEA:43088"/>
        <dbReference type="Rhea" id="RHEA-COMP:10333"/>
        <dbReference type="Rhea" id="RHEA-COMP:10334"/>
        <dbReference type="ChEBI" id="CHEBI:15378"/>
        <dbReference type="ChEBI" id="CHEBI:57856"/>
        <dbReference type="ChEBI" id="CHEBI:59789"/>
        <dbReference type="ChEBI" id="CHEBI:74508"/>
        <dbReference type="ChEBI" id="CHEBI:74511"/>
        <dbReference type="EC" id="2.1.1.207"/>
    </reaction>
</comment>
<dbReference type="InterPro" id="IPR029028">
    <property type="entry name" value="Alpha/beta_knot_MTases"/>
</dbReference>
<feature type="binding site" evidence="6 7">
    <location>
        <position position="79"/>
    </location>
    <ligand>
        <name>S-adenosyl-L-methionine</name>
        <dbReference type="ChEBI" id="CHEBI:59789"/>
    </ligand>
</feature>
<name>A0A6M0QBX1_9BACI</name>
<dbReference type="GO" id="GO:0003723">
    <property type="term" value="F:RNA binding"/>
    <property type="evidence" value="ECO:0007669"/>
    <property type="project" value="InterPro"/>
</dbReference>
<evidence type="ECO:0000256" key="6">
    <source>
        <dbReference type="HAMAP-Rule" id="MF_01885"/>
    </source>
</evidence>
<reference evidence="9 10" key="1">
    <citation type="submission" date="2020-02" db="EMBL/GenBank/DDBJ databases">
        <title>Bacillus aquiflavi sp. nov., isolated from yellow water of strong flavor Chinese baijiu in Yibin region of China.</title>
        <authorList>
            <person name="Xie J."/>
        </authorList>
    </citation>
    <scope>NUCLEOTIDE SEQUENCE [LARGE SCALE GENOMIC DNA]</scope>
    <source>
        <strain evidence="9 10">SA4</strain>
    </source>
</reference>
<keyword evidence="3 6" id="KW-0808">Transferase</keyword>
<dbReference type="EC" id="2.1.1.207" evidence="6"/>
<comment type="similarity">
    <text evidence="6">Belongs to the class IV-like SAM-binding methyltransferase superfamily. RNA methyltransferase TrmH family. TrmL subfamily.</text>
</comment>
<dbReference type="PANTHER" id="PTHR42971:SF1">
    <property type="entry name" value="TRNA (CYTIDINE(34)-2'-O)-METHYLTRANSFERASE"/>
    <property type="match status" value="1"/>
</dbReference>
<keyword evidence="5 6" id="KW-0819">tRNA processing</keyword>
<dbReference type="GO" id="GO:0042802">
    <property type="term" value="F:identical protein binding"/>
    <property type="evidence" value="ECO:0007669"/>
    <property type="project" value="UniProtKB-ARBA"/>
</dbReference>
<keyword evidence="2 6" id="KW-0489">Methyltransferase</keyword>
<comment type="caution">
    <text evidence="9">The sequence shown here is derived from an EMBL/GenBank/DDBJ whole genome shotgun (WGS) entry which is preliminary data.</text>
</comment>
<dbReference type="Pfam" id="PF00588">
    <property type="entry name" value="SpoU_methylase"/>
    <property type="match status" value="1"/>
</dbReference>
<dbReference type="PANTHER" id="PTHR42971">
    <property type="entry name" value="TRNA (CYTIDINE(34)-2'-O)-METHYLTRANSFERASE"/>
    <property type="match status" value="1"/>
</dbReference>
<evidence type="ECO:0000313" key="10">
    <source>
        <dbReference type="Proteomes" id="UP000481043"/>
    </source>
</evidence>
<dbReference type="GO" id="GO:0002130">
    <property type="term" value="P:wobble position ribose methylation"/>
    <property type="evidence" value="ECO:0007669"/>
    <property type="project" value="TreeGrafter"/>
</dbReference>
<organism evidence="9 10">
    <name type="scientific">Bacillus mesophilus</name>
    <dbReference type="NCBI Taxonomy" id="1808955"/>
    <lineage>
        <taxon>Bacteria</taxon>
        <taxon>Bacillati</taxon>
        <taxon>Bacillota</taxon>
        <taxon>Bacilli</taxon>
        <taxon>Bacillales</taxon>
        <taxon>Bacillaceae</taxon>
        <taxon>Bacillus</taxon>
    </lineage>
</organism>
<dbReference type="PIRSF" id="PIRSF029256">
    <property type="entry name" value="SpoU_TrmH_prd"/>
    <property type="match status" value="1"/>
</dbReference>
<dbReference type="InterPro" id="IPR016914">
    <property type="entry name" value="TrmL"/>
</dbReference>
<comment type="function">
    <text evidence="6">Could methylate the ribose at the nucleotide 34 wobble position in tRNA.</text>
</comment>
<keyword evidence="4 6" id="KW-0949">S-adenosyl-L-methionine</keyword>
<comment type="catalytic activity">
    <reaction evidence="6">
        <text>cytidine(34) in tRNA + S-adenosyl-L-methionine = 2'-O-methylcytidine(34) in tRNA + S-adenosyl-L-homocysteine + H(+)</text>
        <dbReference type="Rhea" id="RHEA:43084"/>
        <dbReference type="Rhea" id="RHEA-COMP:10331"/>
        <dbReference type="Rhea" id="RHEA-COMP:10332"/>
        <dbReference type="ChEBI" id="CHEBI:15378"/>
        <dbReference type="ChEBI" id="CHEBI:57856"/>
        <dbReference type="ChEBI" id="CHEBI:59789"/>
        <dbReference type="ChEBI" id="CHEBI:74495"/>
        <dbReference type="ChEBI" id="CHEBI:82748"/>
        <dbReference type="EC" id="2.1.1.207"/>
    </reaction>
</comment>
<dbReference type="FunFam" id="3.40.1280.10:FF:000002">
    <property type="entry name" value="Peptidylprolyl isomerase"/>
    <property type="match status" value="1"/>
</dbReference>
<keyword evidence="1 6" id="KW-0963">Cytoplasm</keyword>
<evidence type="ECO:0000259" key="8">
    <source>
        <dbReference type="Pfam" id="PF00588"/>
    </source>
</evidence>
<evidence type="ECO:0000256" key="1">
    <source>
        <dbReference type="ARBA" id="ARBA00022490"/>
    </source>
</evidence>
<proteinExistence type="inferred from homology"/>
<dbReference type="RefSeq" id="WP_163181644.1">
    <property type="nucleotide sequence ID" value="NZ_JAAIWM010000009.1"/>
</dbReference>
<dbReference type="SUPFAM" id="SSF75217">
    <property type="entry name" value="alpha/beta knot"/>
    <property type="match status" value="1"/>
</dbReference>
<dbReference type="GO" id="GO:0005737">
    <property type="term" value="C:cytoplasm"/>
    <property type="evidence" value="ECO:0007669"/>
    <property type="project" value="UniProtKB-SubCell"/>
</dbReference>
<keyword evidence="10" id="KW-1185">Reference proteome</keyword>
<evidence type="ECO:0000256" key="7">
    <source>
        <dbReference type="PIRSR" id="PIRSR029256-1"/>
    </source>
</evidence>
<dbReference type="InterPro" id="IPR001537">
    <property type="entry name" value="SpoU_MeTrfase"/>
</dbReference>
<gene>
    <name evidence="9" type="ORF">G4D63_18890</name>
</gene>
<dbReference type="AlphaFoldDB" id="A0A6M0QBX1"/>
<feature type="binding site" evidence="6 7">
    <location>
        <position position="125"/>
    </location>
    <ligand>
        <name>S-adenosyl-L-methionine</name>
        <dbReference type="ChEBI" id="CHEBI:59789"/>
    </ligand>
</feature>
<dbReference type="Gene3D" id="3.40.1280.10">
    <property type="match status" value="1"/>
</dbReference>
<evidence type="ECO:0000256" key="2">
    <source>
        <dbReference type="ARBA" id="ARBA00022603"/>
    </source>
</evidence>
<dbReference type="GO" id="GO:0008757">
    <property type="term" value="F:S-adenosylmethionine-dependent methyltransferase activity"/>
    <property type="evidence" value="ECO:0007669"/>
    <property type="project" value="UniProtKB-UniRule"/>
</dbReference>
<evidence type="ECO:0000313" key="9">
    <source>
        <dbReference type="EMBL" id="NEY73786.1"/>
    </source>
</evidence>
<dbReference type="CDD" id="cd18094">
    <property type="entry name" value="SpoU-like_TrmL"/>
    <property type="match status" value="1"/>
</dbReference>
<feature type="binding site" evidence="6 7">
    <location>
        <position position="104"/>
    </location>
    <ligand>
        <name>S-adenosyl-L-methionine</name>
        <dbReference type="ChEBI" id="CHEBI:59789"/>
    </ligand>
</feature>
<dbReference type="HAMAP" id="MF_01885">
    <property type="entry name" value="tRNA_methyltr_TrmL"/>
    <property type="match status" value="1"/>
</dbReference>
<evidence type="ECO:0000256" key="4">
    <source>
        <dbReference type="ARBA" id="ARBA00022691"/>
    </source>
</evidence>
<dbReference type="InterPro" id="IPR029026">
    <property type="entry name" value="tRNA_m1G_MTases_N"/>
</dbReference>
<protein>
    <recommendedName>
        <fullName evidence="6">Putative tRNA (cytidine(34)-2'-O)-methyltransferase</fullName>
        <ecNumber evidence="6">2.1.1.207</ecNumber>
    </recommendedName>
    <alternativeName>
        <fullName evidence="6">tRNA (cytidine/uridine-2'-O-)-methyltransferase</fullName>
    </alternativeName>
</protein>
<dbReference type="GO" id="GO:0008175">
    <property type="term" value="F:tRNA methyltransferase activity"/>
    <property type="evidence" value="ECO:0007669"/>
    <property type="project" value="UniProtKB-UniRule"/>
</dbReference>
<feature type="domain" description="tRNA/rRNA methyltransferase SpoU type" evidence="8">
    <location>
        <begin position="3"/>
        <end position="145"/>
    </location>
</feature>
<dbReference type="EMBL" id="JAAIWM010000009">
    <property type="protein sequence ID" value="NEY73786.1"/>
    <property type="molecule type" value="Genomic_DNA"/>
</dbReference>
<evidence type="ECO:0000256" key="5">
    <source>
        <dbReference type="ARBA" id="ARBA00022694"/>
    </source>
</evidence>
<feature type="binding site" evidence="6 7">
    <location>
        <position position="133"/>
    </location>
    <ligand>
        <name>S-adenosyl-L-methionine</name>
        <dbReference type="ChEBI" id="CHEBI:59789"/>
    </ligand>
</feature>
<dbReference type="Proteomes" id="UP000481043">
    <property type="component" value="Unassembled WGS sequence"/>
</dbReference>
<sequence>MGVNVVLYQPEIPLNTANIALTCAATDSILHLIRPLSFSTDEKMLKAAGIDFWDKVNVRYYDSIDEFYEQNPIGDFFFIENFGDGRHTDFDYSKSDHEYFFIFGRETDGIPQEVIDKYKDKCLRIPMTVNVRSLNLSNTVAILVYEALRQQGYPNLR</sequence>
<comment type="subcellular location">
    <subcellularLocation>
        <location evidence="6">Cytoplasm</location>
    </subcellularLocation>
</comment>
<evidence type="ECO:0000256" key="3">
    <source>
        <dbReference type="ARBA" id="ARBA00022679"/>
    </source>
</evidence>
<accession>A0A6M0QBX1</accession>